<evidence type="ECO:0000313" key="1">
    <source>
        <dbReference type="EMBL" id="KAJ1142899.1"/>
    </source>
</evidence>
<proteinExistence type="predicted"/>
<reference evidence="1" key="1">
    <citation type="journal article" date="2022" name="bioRxiv">
        <title>Sequencing and chromosome-scale assembly of the giantPleurodeles waltlgenome.</title>
        <authorList>
            <person name="Brown T."/>
            <person name="Elewa A."/>
            <person name="Iarovenko S."/>
            <person name="Subramanian E."/>
            <person name="Araus A.J."/>
            <person name="Petzold A."/>
            <person name="Susuki M."/>
            <person name="Suzuki K.-i.T."/>
            <person name="Hayashi T."/>
            <person name="Toyoda A."/>
            <person name="Oliveira C."/>
            <person name="Osipova E."/>
            <person name="Leigh N.D."/>
            <person name="Simon A."/>
            <person name="Yun M.H."/>
        </authorList>
    </citation>
    <scope>NUCLEOTIDE SEQUENCE</scope>
    <source>
        <strain evidence="1">20211129_DDA</strain>
        <tissue evidence="1">Liver</tissue>
    </source>
</reference>
<comment type="caution">
    <text evidence="1">The sequence shown here is derived from an EMBL/GenBank/DDBJ whole genome shotgun (WGS) entry which is preliminary data.</text>
</comment>
<dbReference type="Proteomes" id="UP001066276">
    <property type="component" value="Chromosome 6"/>
</dbReference>
<organism evidence="1 2">
    <name type="scientific">Pleurodeles waltl</name>
    <name type="common">Iberian ribbed newt</name>
    <dbReference type="NCBI Taxonomy" id="8319"/>
    <lineage>
        <taxon>Eukaryota</taxon>
        <taxon>Metazoa</taxon>
        <taxon>Chordata</taxon>
        <taxon>Craniata</taxon>
        <taxon>Vertebrata</taxon>
        <taxon>Euteleostomi</taxon>
        <taxon>Amphibia</taxon>
        <taxon>Batrachia</taxon>
        <taxon>Caudata</taxon>
        <taxon>Salamandroidea</taxon>
        <taxon>Salamandridae</taxon>
        <taxon>Pleurodelinae</taxon>
        <taxon>Pleurodeles</taxon>
    </lineage>
</organism>
<sequence>MGLDNRGSRDSTRWRWEGKLHLLRLLKEAYSVLQLEETLEERPHSLKPDQRRRRCTRWLNVPQGSTKSDLETIASKRRAVLES</sequence>
<name>A0AAV7QSX9_PLEWA</name>
<dbReference type="EMBL" id="JANPWB010000010">
    <property type="protein sequence ID" value="KAJ1142899.1"/>
    <property type="molecule type" value="Genomic_DNA"/>
</dbReference>
<gene>
    <name evidence="1" type="ORF">NDU88_009211</name>
</gene>
<dbReference type="AlphaFoldDB" id="A0AAV7QSX9"/>
<evidence type="ECO:0000313" key="2">
    <source>
        <dbReference type="Proteomes" id="UP001066276"/>
    </source>
</evidence>
<accession>A0AAV7QSX9</accession>
<protein>
    <submittedName>
        <fullName evidence="1">Uncharacterized protein</fullName>
    </submittedName>
</protein>
<keyword evidence="2" id="KW-1185">Reference proteome</keyword>